<dbReference type="InterPro" id="IPR000477">
    <property type="entry name" value="RT_dom"/>
</dbReference>
<dbReference type="CDD" id="cd01651">
    <property type="entry name" value="RT_G2_intron"/>
    <property type="match status" value="1"/>
</dbReference>
<evidence type="ECO:0000259" key="1">
    <source>
        <dbReference type="PROSITE" id="PS50878"/>
    </source>
</evidence>
<protein>
    <submittedName>
        <fullName evidence="2">Reverse transcriptase (RNA-dependent DNA polymerase)</fullName>
    </submittedName>
</protein>
<feature type="domain" description="Reverse transcriptase" evidence="1">
    <location>
        <begin position="93"/>
        <end position="331"/>
    </location>
</feature>
<dbReference type="GO" id="GO:0003964">
    <property type="term" value="F:RNA-directed DNA polymerase activity"/>
    <property type="evidence" value="ECO:0007669"/>
    <property type="project" value="UniProtKB-KW"/>
</dbReference>
<name>A0A0G1PHI5_9BACT</name>
<evidence type="ECO:0000313" key="2">
    <source>
        <dbReference type="EMBL" id="KKU32234.1"/>
    </source>
</evidence>
<keyword evidence="2" id="KW-0808">Transferase</keyword>
<dbReference type="NCBIfam" id="TIGR04416">
    <property type="entry name" value="group_II_RT_mat"/>
    <property type="match status" value="1"/>
</dbReference>
<accession>A0A0G1PHI5</accession>
<dbReference type="InterPro" id="IPR030931">
    <property type="entry name" value="Group_II_RT_mat"/>
</dbReference>
<organism evidence="2 3">
    <name type="scientific">Candidatus Uhrbacteria bacterium GW2011_GWF2_46_218</name>
    <dbReference type="NCBI Taxonomy" id="1619001"/>
    <lineage>
        <taxon>Bacteria</taxon>
        <taxon>Candidatus Uhriibacteriota</taxon>
    </lineage>
</organism>
<dbReference type="PROSITE" id="PS50878">
    <property type="entry name" value="RT_POL"/>
    <property type="match status" value="1"/>
</dbReference>
<proteinExistence type="predicted"/>
<keyword evidence="2" id="KW-0548">Nucleotidyltransferase</keyword>
<comment type="caution">
    <text evidence="2">The sequence shown here is derived from an EMBL/GenBank/DDBJ whole genome shotgun (WGS) entry which is preliminary data.</text>
</comment>
<dbReference type="InterPro" id="IPR013597">
    <property type="entry name" value="Mat_intron_G2"/>
</dbReference>
<dbReference type="PATRIC" id="fig|1619001.3.peg.827"/>
<dbReference type="InterPro" id="IPR043502">
    <property type="entry name" value="DNA/RNA_pol_sf"/>
</dbReference>
<dbReference type="SUPFAM" id="SSF56672">
    <property type="entry name" value="DNA/RNA polymerases"/>
    <property type="match status" value="1"/>
</dbReference>
<evidence type="ECO:0000313" key="3">
    <source>
        <dbReference type="Proteomes" id="UP000034705"/>
    </source>
</evidence>
<dbReference type="InterPro" id="IPR025960">
    <property type="entry name" value="RVT_N"/>
</dbReference>
<dbReference type="Pfam" id="PF00078">
    <property type="entry name" value="RVT_1"/>
    <property type="match status" value="1"/>
</dbReference>
<reference evidence="2 3" key="1">
    <citation type="journal article" date="2015" name="Nature">
        <title>rRNA introns, odd ribosomes, and small enigmatic genomes across a large radiation of phyla.</title>
        <authorList>
            <person name="Brown C.T."/>
            <person name="Hug L.A."/>
            <person name="Thomas B.C."/>
            <person name="Sharon I."/>
            <person name="Castelle C.J."/>
            <person name="Singh A."/>
            <person name="Wilkins M.J."/>
            <person name="Williams K.H."/>
            <person name="Banfield J.F."/>
        </authorList>
    </citation>
    <scope>NUCLEOTIDE SEQUENCE [LARGE SCALE GENOMIC DNA]</scope>
</reference>
<dbReference type="Pfam" id="PF08388">
    <property type="entry name" value="GIIM"/>
    <property type="match status" value="1"/>
</dbReference>
<dbReference type="InterPro" id="IPR051083">
    <property type="entry name" value="GrpII_Intron_Splice-Mob/Def"/>
</dbReference>
<keyword evidence="2" id="KW-0695">RNA-directed DNA polymerase</keyword>
<sequence length="558" mass="64953">MNEIKTSCAPTDQKWETWEDIDWNKCQHWVGKLQGRIVKAQKEGKHGKVKTLQWMLTHSFYAKALAVKRVSSNKGSKTAGVDKKIWSTSNVKFMAIANLKRRGYQPQPLKRVNIKKSNGKLRPLGIPTMKDRAMQALYLMALDPVSETTADSNSYGFRKERSTADAIAQSFIILSHNTSAQWILEADIKGCFDHISHDWLLNNIPMDKVMLKKWLKSGFVFNKELFPTEEGTPQGGIISPTLANMTLDGLQTMLALKFRKRGISKKALAFKVNLVRYADDFIITGRNKEILEHEIMPLVKEFLSVRGLTLSEEKTKITHIDEGFDFLGFNIRKYDGKFLIKPSKEKVKKFLDKIRETIESNKTCTQDTLIRFLNPKITGWANYYKHCVSSDTFCKADHQIFWKLMQWSKRRHPMKNTNWVTRKYFRKIGNMNWRFAVNHNFKGIKRTMILKRLSDTKITRYVKTQCDANPYDPEWKEYFDKRETYKMLISLKGRESLLSLWKKQKRACPICNEPINKEKDWYLASINTNGKTVKSLVHVSCCRRIYNLNNNEDFVPVS</sequence>
<dbReference type="Pfam" id="PF13655">
    <property type="entry name" value="RVT_N"/>
    <property type="match status" value="1"/>
</dbReference>
<dbReference type="PANTHER" id="PTHR34047">
    <property type="entry name" value="NUCLEAR INTRON MATURASE 1, MITOCHONDRIAL-RELATED"/>
    <property type="match status" value="1"/>
</dbReference>
<dbReference type="PANTHER" id="PTHR34047:SF10">
    <property type="entry name" value="GROUP II INTRON-ASSOCIATED OPEN READING FRAME"/>
    <property type="match status" value="1"/>
</dbReference>
<gene>
    <name evidence="2" type="ORF">UX45_C0021G0006</name>
</gene>
<dbReference type="AlphaFoldDB" id="A0A0G1PHI5"/>
<dbReference type="Proteomes" id="UP000034705">
    <property type="component" value="Unassembled WGS sequence"/>
</dbReference>
<dbReference type="EMBL" id="LCMG01000021">
    <property type="protein sequence ID" value="KKU32234.1"/>
    <property type="molecule type" value="Genomic_DNA"/>
</dbReference>